<keyword evidence="16" id="KW-0812">Transmembrane</keyword>
<dbReference type="SUPFAM" id="SSF56112">
    <property type="entry name" value="Protein kinase-like (PK-like)"/>
    <property type="match status" value="1"/>
</dbReference>
<dbReference type="SMART" id="SM00220">
    <property type="entry name" value="S_TKc"/>
    <property type="match status" value="1"/>
</dbReference>
<feature type="compositionally biased region" description="Low complexity" evidence="15">
    <location>
        <begin position="372"/>
        <end position="384"/>
    </location>
</feature>
<dbReference type="Gene3D" id="3.30.430.20">
    <property type="entry name" value="Gnk2 domain, C-X8-C-X2-C motif"/>
    <property type="match status" value="2"/>
</dbReference>
<name>A0A804REK3_MAIZE</name>
<feature type="domain" description="Gnk2-homologous" evidence="18">
    <location>
        <begin position="166"/>
        <end position="272"/>
    </location>
</feature>
<evidence type="ECO:0000256" key="11">
    <source>
        <dbReference type="ARBA" id="ARBA00047899"/>
    </source>
</evidence>
<evidence type="ECO:0000259" key="18">
    <source>
        <dbReference type="PROSITE" id="PS51473"/>
    </source>
</evidence>
<reference evidence="20" key="1">
    <citation type="journal article" date="2009" name="Science">
        <title>The B73 maize genome: complexity, diversity, and dynamics.</title>
        <authorList>
            <person name="Schnable P.S."/>
            <person name="Ware D."/>
            <person name="Fulton R.S."/>
            <person name="Stein J.C."/>
            <person name="Wei F."/>
            <person name="Pasternak S."/>
            <person name="Liang C."/>
            <person name="Zhang J."/>
            <person name="Fulton L."/>
            <person name="Graves T.A."/>
            <person name="Minx P."/>
            <person name="Reily A.D."/>
            <person name="Courtney L."/>
            <person name="Kruchowski S.S."/>
            <person name="Tomlinson C."/>
            <person name="Strong C."/>
            <person name="Delehaunty K."/>
            <person name="Fronick C."/>
            <person name="Courtney B."/>
            <person name="Rock S.M."/>
            <person name="Belter E."/>
            <person name="Du F."/>
            <person name="Kim K."/>
            <person name="Abbott R.M."/>
            <person name="Cotton M."/>
            <person name="Levy A."/>
            <person name="Marchetto P."/>
            <person name="Ochoa K."/>
            <person name="Jackson S.M."/>
            <person name="Gillam B."/>
            <person name="Chen W."/>
            <person name="Yan L."/>
            <person name="Higginbotham J."/>
            <person name="Cardenas M."/>
            <person name="Waligorski J."/>
            <person name="Applebaum E."/>
            <person name="Phelps L."/>
            <person name="Falcone J."/>
            <person name="Kanchi K."/>
            <person name="Thane T."/>
            <person name="Scimone A."/>
            <person name="Thane N."/>
            <person name="Henke J."/>
            <person name="Wang T."/>
            <person name="Ruppert J."/>
            <person name="Shah N."/>
            <person name="Rotter K."/>
            <person name="Hodges J."/>
            <person name="Ingenthron E."/>
            <person name="Cordes M."/>
            <person name="Kohlberg S."/>
            <person name="Sgro J."/>
            <person name="Delgado B."/>
            <person name="Mead K."/>
            <person name="Chinwalla A."/>
            <person name="Leonard S."/>
            <person name="Crouse K."/>
            <person name="Collura K."/>
            <person name="Kudrna D."/>
            <person name="Currie J."/>
            <person name="He R."/>
            <person name="Angelova A."/>
            <person name="Rajasekar S."/>
            <person name="Mueller T."/>
            <person name="Lomeli R."/>
            <person name="Scara G."/>
            <person name="Ko A."/>
            <person name="Delaney K."/>
            <person name="Wissotski M."/>
            <person name="Lopez G."/>
            <person name="Campos D."/>
            <person name="Braidotti M."/>
            <person name="Ashley E."/>
            <person name="Golser W."/>
            <person name="Kim H."/>
            <person name="Lee S."/>
            <person name="Lin J."/>
            <person name="Dujmic Z."/>
            <person name="Kim W."/>
            <person name="Talag J."/>
            <person name="Zuccolo A."/>
            <person name="Fan C."/>
            <person name="Sebastian A."/>
            <person name="Kramer M."/>
            <person name="Spiegel L."/>
            <person name="Nascimento L."/>
            <person name="Zutavern T."/>
            <person name="Miller B."/>
            <person name="Ambroise C."/>
            <person name="Muller S."/>
            <person name="Spooner W."/>
            <person name="Narechania A."/>
            <person name="Ren L."/>
            <person name="Wei S."/>
            <person name="Kumari S."/>
            <person name="Faga B."/>
            <person name="Levy M.J."/>
            <person name="McMahan L."/>
            <person name="Van Buren P."/>
            <person name="Vaughn M.W."/>
            <person name="Ying K."/>
            <person name="Yeh C.-T."/>
            <person name="Emrich S.J."/>
            <person name="Jia Y."/>
            <person name="Kalyanaraman A."/>
            <person name="Hsia A.-P."/>
            <person name="Barbazuk W.B."/>
            <person name="Baucom R.S."/>
            <person name="Brutnell T.P."/>
            <person name="Carpita N.C."/>
            <person name="Chaparro C."/>
            <person name="Chia J.-M."/>
            <person name="Deragon J.-M."/>
            <person name="Estill J.C."/>
            <person name="Fu Y."/>
            <person name="Jeddeloh J.A."/>
            <person name="Han Y."/>
            <person name="Lee H."/>
            <person name="Li P."/>
            <person name="Lisch D.R."/>
            <person name="Liu S."/>
            <person name="Liu Z."/>
            <person name="Nagel D.H."/>
            <person name="McCann M.C."/>
            <person name="SanMiguel P."/>
            <person name="Myers A.M."/>
            <person name="Nettleton D."/>
            <person name="Nguyen J."/>
            <person name="Penning B.W."/>
            <person name="Ponnala L."/>
            <person name="Schneider K.L."/>
            <person name="Schwartz D.C."/>
            <person name="Sharma A."/>
            <person name="Soderlund C."/>
            <person name="Springer N.M."/>
            <person name="Sun Q."/>
            <person name="Wang H."/>
            <person name="Waterman M."/>
            <person name="Westerman R."/>
            <person name="Wolfgruber T.K."/>
            <person name="Yang L."/>
            <person name="Yu Y."/>
            <person name="Zhang L."/>
            <person name="Zhou S."/>
            <person name="Zhu Q."/>
            <person name="Bennetzen J.L."/>
            <person name="Dawe R.K."/>
            <person name="Jiang J."/>
            <person name="Jiang N."/>
            <person name="Presting G.G."/>
            <person name="Wessler S.R."/>
            <person name="Aluru S."/>
            <person name="Martienssen R.A."/>
            <person name="Clifton S.W."/>
            <person name="McCombie W.R."/>
            <person name="Wing R.A."/>
            <person name="Wilson R.K."/>
        </authorList>
    </citation>
    <scope>NUCLEOTIDE SEQUENCE [LARGE SCALE GENOMIC DNA]</scope>
    <source>
        <strain evidence="20">cv. B73</strain>
    </source>
</reference>
<dbReference type="CDD" id="cd23509">
    <property type="entry name" value="Gnk2-like"/>
    <property type="match status" value="2"/>
</dbReference>
<evidence type="ECO:0000256" key="4">
    <source>
        <dbReference type="ARBA" id="ARBA00022729"/>
    </source>
</evidence>
<evidence type="ECO:0000256" key="5">
    <source>
        <dbReference type="ARBA" id="ARBA00022737"/>
    </source>
</evidence>
<dbReference type="FunFam" id="1.10.510.10:FF:001023">
    <property type="entry name" value="Os07g0541700 protein"/>
    <property type="match status" value="1"/>
</dbReference>
<keyword evidence="2" id="KW-0723">Serine/threonine-protein kinase</keyword>
<feature type="compositionally biased region" description="Pro residues" evidence="15">
    <location>
        <begin position="385"/>
        <end position="402"/>
    </location>
</feature>
<dbReference type="PROSITE" id="PS51473">
    <property type="entry name" value="GNK2"/>
    <property type="match status" value="2"/>
</dbReference>
<evidence type="ECO:0000256" key="10">
    <source>
        <dbReference type="ARBA" id="ARBA00023180"/>
    </source>
</evidence>
<keyword evidence="16" id="KW-1133">Transmembrane helix</keyword>
<evidence type="ECO:0000256" key="8">
    <source>
        <dbReference type="ARBA" id="ARBA00022840"/>
    </source>
</evidence>
<keyword evidence="16" id="KW-0472">Membrane</keyword>
<feature type="coiled-coil region" evidence="14">
    <location>
        <begin position="564"/>
        <end position="591"/>
    </location>
</feature>
<evidence type="ECO:0000256" key="2">
    <source>
        <dbReference type="ARBA" id="ARBA00022527"/>
    </source>
</evidence>
<dbReference type="PROSITE" id="PS00108">
    <property type="entry name" value="PROTEIN_KINASE_ST"/>
    <property type="match status" value="1"/>
</dbReference>
<dbReference type="EnsemblPlants" id="Zm00001eb421270_T002">
    <property type="protein sequence ID" value="Zm00001eb421270_P002"/>
    <property type="gene ID" value="Zm00001eb421270"/>
</dbReference>
<evidence type="ECO:0000256" key="13">
    <source>
        <dbReference type="PROSITE-ProRule" id="PRU10141"/>
    </source>
</evidence>
<dbReference type="Pfam" id="PF00069">
    <property type="entry name" value="Pkinase"/>
    <property type="match status" value="1"/>
</dbReference>
<feature type="compositionally biased region" description="Pro residues" evidence="15">
    <location>
        <begin position="423"/>
        <end position="433"/>
    </location>
</feature>
<dbReference type="Proteomes" id="UP000007305">
    <property type="component" value="Chromosome 10"/>
</dbReference>
<feature type="domain" description="Protein kinase" evidence="17">
    <location>
        <begin position="541"/>
        <end position="763"/>
    </location>
</feature>
<dbReference type="FunFam" id="3.30.430.20:FF:000034">
    <property type="entry name" value="Putative DUF26-domain protein kinase"/>
    <property type="match status" value="1"/>
</dbReference>
<evidence type="ECO:0000256" key="15">
    <source>
        <dbReference type="SAM" id="MobiDB-lite"/>
    </source>
</evidence>
<gene>
    <name evidence="19" type="primary">LOC103641589</name>
</gene>
<dbReference type="PROSITE" id="PS00107">
    <property type="entry name" value="PROTEIN_KINASE_ATP"/>
    <property type="match status" value="1"/>
</dbReference>
<dbReference type="InterPro" id="IPR008271">
    <property type="entry name" value="Ser/Thr_kinase_AS"/>
</dbReference>
<evidence type="ECO:0000256" key="12">
    <source>
        <dbReference type="ARBA" id="ARBA00048679"/>
    </source>
</evidence>
<keyword evidence="4" id="KW-0732">Signal</keyword>
<sequence length="763" mass="81616">MALPSATVLWTASITFRLAQNMVVLFFLAALLAAPARSSSPSSNNGAGLQQPTLTLCSGHSTVAKSGEFASFLAAVCAGAYGGGVAHMSHSMSSYVAAENRTMYGVAQCRPDVSASDCTACLAAASSKLITGTACATSAVWHDACFLRYSDRDTGRFREDEHTETVFNASRALSSLPPHVGANKAVVVRRLLAAVADSTRSGHMCSDIGVGTGAAGGGRIYGLTRCAAEISCADCRRCLGGALAVVEREYNGSAGMQVLRLSCMARYESYPFYNTKFLTRRLLASATSGSPRPTHGGIVFNSSISFGPFGLVHSGGPNPPPSPPVSPPPPAFTTISVPASVGTAQPTPPPSRPAQAQPSPPPPAASMIVSGPATATPRAAQAQPTPAPPGGHNPPPASPPPASIMNISGPATATPTPRAAQPTPAPPGGPTPQPVAAATNENKGKGTLNTPKWQIVSIATGLVAAFIILALTVWCRRKQQLSQREHVIEPHVLNHQADGVPGETMHHLEKKHLGSEEDDDGGRTSCQLYSYLVLEAATCRFSSRNKLGSGGFGTVYKGTLENGKDVAVKRLRDSKRAIQELEREISIVASLRHKNIVRFLGYCFQEEGRFFIYEYVLNNSLDKFWYKASSQCQKLEWATWFNIILGVARGLLFLHDMGIIHRDLKPHNILLDRNFNPKIADFDLMRMYDQQKTHESTEKVAGTFGYMAPECTSGRKFLLSIKSDVYSYGVLVLEIITGHKIYTFEGQNSEGLVEYVWQHWSTG</sequence>
<dbReference type="PANTHER" id="PTHR47973">
    <property type="entry name" value="CYSTEINE-RICH RECEPTOR-LIKE PROTEIN KINASE 3"/>
    <property type="match status" value="1"/>
</dbReference>
<dbReference type="GO" id="GO:0004674">
    <property type="term" value="F:protein serine/threonine kinase activity"/>
    <property type="evidence" value="ECO:0007669"/>
    <property type="project" value="UniProtKB-KW"/>
</dbReference>
<feature type="compositionally biased region" description="Pro residues" evidence="15">
    <location>
        <begin position="346"/>
        <end position="364"/>
    </location>
</feature>
<dbReference type="InterPro" id="IPR002902">
    <property type="entry name" value="GNK2"/>
</dbReference>
<feature type="binding site" evidence="13">
    <location>
        <position position="569"/>
    </location>
    <ligand>
        <name>ATP</name>
        <dbReference type="ChEBI" id="CHEBI:30616"/>
    </ligand>
</feature>
<accession>A0A804REK3</accession>
<dbReference type="Gene3D" id="1.10.510.10">
    <property type="entry name" value="Transferase(Phosphotransferase) domain 1"/>
    <property type="match status" value="1"/>
</dbReference>
<keyword evidence="10" id="KW-0325">Glycoprotein</keyword>
<keyword evidence="14" id="KW-0175">Coiled coil</keyword>
<evidence type="ECO:0000256" key="9">
    <source>
        <dbReference type="ARBA" id="ARBA00023170"/>
    </source>
</evidence>
<dbReference type="AlphaFoldDB" id="A0A804REK3"/>
<feature type="transmembrane region" description="Helical" evidence="16">
    <location>
        <begin position="453"/>
        <end position="474"/>
    </location>
</feature>
<evidence type="ECO:0000256" key="14">
    <source>
        <dbReference type="SAM" id="Coils"/>
    </source>
</evidence>
<dbReference type="InterPro" id="IPR000719">
    <property type="entry name" value="Prot_kinase_dom"/>
</dbReference>
<keyword evidence="7" id="KW-0418">Kinase</keyword>
<dbReference type="PROSITE" id="PS50011">
    <property type="entry name" value="PROTEIN_KINASE_DOM"/>
    <property type="match status" value="1"/>
</dbReference>
<dbReference type="EC" id="2.7.11.1" evidence="1"/>
<keyword evidence="9" id="KW-0675">Receptor</keyword>
<evidence type="ECO:0000259" key="17">
    <source>
        <dbReference type="PROSITE" id="PS50011"/>
    </source>
</evidence>
<dbReference type="InterPro" id="IPR011009">
    <property type="entry name" value="Kinase-like_dom_sf"/>
</dbReference>
<dbReference type="GO" id="GO:0005524">
    <property type="term" value="F:ATP binding"/>
    <property type="evidence" value="ECO:0007669"/>
    <property type="project" value="UniProtKB-UniRule"/>
</dbReference>
<keyword evidence="6 13" id="KW-0547">Nucleotide-binding</keyword>
<reference evidence="19" key="3">
    <citation type="submission" date="2021-05" db="UniProtKB">
        <authorList>
            <consortium name="EnsemblPlants"/>
        </authorList>
    </citation>
    <scope>IDENTIFICATION</scope>
    <source>
        <strain evidence="19">cv. B73</strain>
    </source>
</reference>
<evidence type="ECO:0000256" key="3">
    <source>
        <dbReference type="ARBA" id="ARBA00022679"/>
    </source>
</evidence>
<evidence type="ECO:0000256" key="16">
    <source>
        <dbReference type="SAM" id="Phobius"/>
    </source>
</evidence>
<feature type="compositionally biased region" description="Pro residues" evidence="15">
    <location>
        <begin position="317"/>
        <end position="331"/>
    </location>
</feature>
<comment type="catalytic activity">
    <reaction evidence="11">
        <text>L-threonyl-[protein] + ATP = O-phospho-L-threonyl-[protein] + ADP + H(+)</text>
        <dbReference type="Rhea" id="RHEA:46608"/>
        <dbReference type="Rhea" id="RHEA-COMP:11060"/>
        <dbReference type="Rhea" id="RHEA-COMP:11605"/>
        <dbReference type="ChEBI" id="CHEBI:15378"/>
        <dbReference type="ChEBI" id="CHEBI:30013"/>
        <dbReference type="ChEBI" id="CHEBI:30616"/>
        <dbReference type="ChEBI" id="CHEBI:61977"/>
        <dbReference type="ChEBI" id="CHEBI:456216"/>
        <dbReference type="EC" id="2.7.11.1"/>
    </reaction>
</comment>
<dbReference type="Gramene" id="Zm00001eb421270_T002">
    <property type="protein sequence ID" value="Zm00001eb421270_P002"/>
    <property type="gene ID" value="Zm00001eb421270"/>
</dbReference>
<protein>
    <recommendedName>
        <fullName evidence="1">non-specific serine/threonine protein kinase</fullName>
        <ecNumber evidence="1">2.7.11.1</ecNumber>
    </recommendedName>
</protein>
<evidence type="ECO:0000313" key="20">
    <source>
        <dbReference type="Proteomes" id="UP000007305"/>
    </source>
</evidence>
<keyword evidence="3" id="KW-0808">Transferase</keyword>
<dbReference type="InParanoid" id="A0A804REK3"/>
<keyword evidence="5" id="KW-0677">Repeat</keyword>
<comment type="catalytic activity">
    <reaction evidence="12">
        <text>L-seryl-[protein] + ATP = O-phospho-L-seryl-[protein] + ADP + H(+)</text>
        <dbReference type="Rhea" id="RHEA:17989"/>
        <dbReference type="Rhea" id="RHEA-COMP:9863"/>
        <dbReference type="Rhea" id="RHEA-COMP:11604"/>
        <dbReference type="ChEBI" id="CHEBI:15378"/>
        <dbReference type="ChEBI" id="CHEBI:29999"/>
        <dbReference type="ChEBI" id="CHEBI:30616"/>
        <dbReference type="ChEBI" id="CHEBI:83421"/>
        <dbReference type="ChEBI" id="CHEBI:456216"/>
        <dbReference type="EC" id="2.7.11.1"/>
    </reaction>
</comment>
<dbReference type="FunFam" id="3.30.200.20:FF:000952">
    <property type="entry name" value="Putative DUF26-domain protein kinase"/>
    <property type="match status" value="1"/>
</dbReference>
<feature type="compositionally biased region" description="Low complexity" evidence="15">
    <location>
        <begin position="410"/>
        <end position="422"/>
    </location>
</feature>
<dbReference type="InterPro" id="IPR052059">
    <property type="entry name" value="CR_Ser/Thr_kinase"/>
</dbReference>
<evidence type="ECO:0000313" key="19">
    <source>
        <dbReference type="EnsemblPlants" id="Zm00001eb421270_P002"/>
    </source>
</evidence>
<dbReference type="InterPro" id="IPR017441">
    <property type="entry name" value="Protein_kinase_ATP_BS"/>
</dbReference>
<dbReference type="Pfam" id="PF01657">
    <property type="entry name" value="Stress-antifung"/>
    <property type="match status" value="2"/>
</dbReference>
<keyword evidence="20" id="KW-1185">Reference proteome</keyword>
<evidence type="ECO:0000256" key="7">
    <source>
        <dbReference type="ARBA" id="ARBA00022777"/>
    </source>
</evidence>
<proteinExistence type="predicted"/>
<keyword evidence="8 13" id="KW-0067">ATP-binding</keyword>
<reference evidence="19" key="2">
    <citation type="submission" date="2019-07" db="EMBL/GenBank/DDBJ databases">
        <authorList>
            <person name="Seetharam A."/>
            <person name="Woodhouse M."/>
            <person name="Cannon E."/>
        </authorList>
    </citation>
    <scope>NUCLEOTIDE SEQUENCE [LARGE SCALE GENOMIC DNA]</scope>
    <source>
        <strain evidence="19">cv. B73</strain>
    </source>
</reference>
<evidence type="ECO:0000256" key="6">
    <source>
        <dbReference type="ARBA" id="ARBA00022741"/>
    </source>
</evidence>
<feature type="domain" description="Gnk2-homologous" evidence="18">
    <location>
        <begin position="51"/>
        <end position="154"/>
    </location>
</feature>
<dbReference type="Gene3D" id="3.30.200.20">
    <property type="entry name" value="Phosphorylase Kinase, domain 1"/>
    <property type="match status" value="1"/>
</dbReference>
<feature type="region of interest" description="Disordered" evidence="15">
    <location>
        <begin position="311"/>
        <end position="448"/>
    </location>
</feature>
<evidence type="ECO:0000256" key="1">
    <source>
        <dbReference type="ARBA" id="ARBA00012513"/>
    </source>
</evidence>
<dbReference type="InterPro" id="IPR038408">
    <property type="entry name" value="GNK2_sf"/>
</dbReference>
<organism evidence="19 20">
    <name type="scientific">Zea mays</name>
    <name type="common">Maize</name>
    <dbReference type="NCBI Taxonomy" id="4577"/>
    <lineage>
        <taxon>Eukaryota</taxon>
        <taxon>Viridiplantae</taxon>
        <taxon>Streptophyta</taxon>
        <taxon>Embryophyta</taxon>
        <taxon>Tracheophyta</taxon>
        <taxon>Spermatophyta</taxon>
        <taxon>Magnoliopsida</taxon>
        <taxon>Liliopsida</taxon>
        <taxon>Poales</taxon>
        <taxon>Poaceae</taxon>
        <taxon>PACMAD clade</taxon>
        <taxon>Panicoideae</taxon>
        <taxon>Andropogonodae</taxon>
        <taxon>Andropogoneae</taxon>
        <taxon>Tripsacinae</taxon>
        <taxon>Zea</taxon>
    </lineage>
</organism>